<evidence type="ECO:0000256" key="3">
    <source>
        <dbReference type="RuleBase" id="RU004019"/>
    </source>
</evidence>
<proteinExistence type="inferred from homology"/>
<sequence length="647" mass="73037">MRDPIMSYNHSTTFLSQLWRNYPAHLLEDAAYFRSYSYGRSGDLNGLLCPPRSTYLQSFPHHHHTHFHLYRRHRMAARSTAMDSNITLWQFLLELLLNNQHQNIIHWTSQEGEFKLVNAEEVARLWGLRKNKQNMNYDKLSRALRYYYDKNIIKKSLGQKFVYKFVSFPEIVKTETKVPFKVKMESLAHEYGQRVLPHFASYNPQEIKASQDAALKYSLQKQQSSQQTHHGPKPRHGAESEEKSFMKHEKSFAKHDAPFLKHDVPLTKHEASDDENRARQRSADQEKRSPERLSPREIRERERERDERERDREMRENMDPHRLSTHAPGLSHQLIAPPPSHHHHHHHLHVPLHHHHAHHSFGHRSEDDDISRIPRPWQPLYLEPSHPYRDREPLAAPPPPRTSSSGSSCHNIHSAMYSSGSKPEIRVCSPRGRSASPIISHGRRDFSPHRSNPSPPMTPMNLVKTTPSSSSSMTPPSTMIATSSRSSSPLSLVPLNYSSNHLTTSSPTRASSTAPTKPKPSPISLGVPASLSSGPLTNSPLTPASTQMSILSPTAKHPMSAYHAIPTPLFLSSPMHPVHFWTSLSPVTTLSPRMNSSGSAFQFPGFLSGGLTFSPLMGSFTASSTSGVDNLGTPGLVSTPTRTIPVL</sequence>
<dbReference type="InterPro" id="IPR036388">
    <property type="entry name" value="WH-like_DNA-bd_sf"/>
</dbReference>
<dbReference type="OrthoDB" id="10067219at2759"/>
<feature type="compositionally biased region" description="Basic residues" evidence="4">
    <location>
        <begin position="340"/>
        <end position="362"/>
    </location>
</feature>
<dbReference type="PROSITE" id="PS50061">
    <property type="entry name" value="ETS_DOMAIN_3"/>
    <property type="match status" value="1"/>
</dbReference>
<dbReference type="AlphaFoldDB" id="A0A2C9JNX5"/>
<dbReference type="GO" id="GO:0030154">
    <property type="term" value="P:cell differentiation"/>
    <property type="evidence" value="ECO:0007669"/>
    <property type="project" value="TreeGrafter"/>
</dbReference>
<feature type="region of interest" description="Disordered" evidence="4">
    <location>
        <begin position="217"/>
        <end position="538"/>
    </location>
</feature>
<dbReference type="InterPro" id="IPR046328">
    <property type="entry name" value="ETS_fam"/>
</dbReference>
<gene>
    <name evidence="6" type="primary">106061659</name>
</gene>
<comment type="subcellular location">
    <subcellularLocation>
        <location evidence="3">Nucleus</location>
    </subcellularLocation>
</comment>
<protein>
    <recommendedName>
        <fullName evidence="5">ETS domain-containing protein</fullName>
    </recommendedName>
</protein>
<dbReference type="RefSeq" id="XP_013075300.2">
    <property type="nucleotide sequence ID" value="XM_013219846.2"/>
</dbReference>
<evidence type="ECO:0000256" key="2">
    <source>
        <dbReference type="ARBA" id="ARBA00023125"/>
    </source>
</evidence>
<dbReference type="InterPro" id="IPR036390">
    <property type="entry name" value="WH_DNA-bd_sf"/>
</dbReference>
<dbReference type="PANTHER" id="PTHR11849">
    <property type="entry name" value="ETS"/>
    <property type="match status" value="1"/>
</dbReference>
<dbReference type="KEGG" id="bgt:106061659"/>
<feature type="compositionally biased region" description="Low complexity" evidence="4">
    <location>
        <begin position="217"/>
        <end position="227"/>
    </location>
</feature>
<dbReference type="EnsemblMetazoa" id="BGLB005505-RC">
    <property type="protein sequence ID" value="BGLB005505-PC"/>
    <property type="gene ID" value="BGLB005505"/>
</dbReference>
<evidence type="ECO:0000313" key="7">
    <source>
        <dbReference type="Proteomes" id="UP000076420"/>
    </source>
</evidence>
<dbReference type="SMART" id="SM00413">
    <property type="entry name" value="ETS"/>
    <property type="match status" value="1"/>
</dbReference>
<dbReference type="Pfam" id="PF00178">
    <property type="entry name" value="Ets"/>
    <property type="match status" value="1"/>
</dbReference>
<dbReference type="InterPro" id="IPR000418">
    <property type="entry name" value="Ets_dom"/>
</dbReference>
<dbReference type="STRING" id="6526.A0A2C9JNX5"/>
<evidence type="ECO:0000256" key="4">
    <source>
        <dbReference type="SAM" id="MobiDB-lite"/>
    </source>
</evidence>
<dbReference type="FunFam" id="1.10.10.10:FF:000556">
    <property type="entry name" value="ELK1, member of ETS oncogene family"/>
    <property type="match status" value="1"/>
</dbReference>
<dbReference type="GO" id="GO:0000981">
    <property type="term" value="F:DNA-binding transcription factor activity, RNA polymerase II-specific"/>
    <property type="evidence" value="ECO:0007669"/>
    <property type="project" value="TreeGrafter"/>
</dbReference>
<keyword evidence="3" id="KW-0539">Nucleus</keyword>
<evidence type="ECO:0000256" key="1">
    <source>
        <dbReference type="ARBA" id="ARBA00005562"/>
    </source>
</evidence>
<accession>A0A2C9JNX5</accession>
<dbReference type="EnsemblMetazoa" id="BGLB005505-RI">
    <property type="protein sequence ID" value="BGLB005505-PI"/>
    <property type="gene ID" value="BGLB005505"/>
</dbReference>
<dbReference type="GO" id="GO:0005634">
    <property type="term" value="C:nucleus"/>
    <property type="evidence" value="ECO:0007669"/>
    <property type="project" value="UniProtKB-SubCell"/>
</dbReference>
<comment type="similarity">
    <text evidence="1 3">Belongs to the ETS family.</text>
</comment>
<feature type="compositionally biased region" description="Low complexity" evidence="4">
    <location>
        <begin position="465"/>
        <end position="516"/>
    </location>
</feature>
<name>A0A2C9JNX5_BIOGL</name>
<dbReference type="PROSITE" id="PS00345">
    <property type="entry name" value="ETS_DOMAIN_1"/>
    <property type="match status" value="1"/>
</dbReference>
<dbReference type="SUPFAM" id="SSF46785">
    <property type="entry name" value="Winged helix' DNA-binding domain"/>
    <property type="match status" value="1"/>
</dbReference>
<reference evidence="6" key="1">
    <citation type="submission" date="2020-05" db="UniProtKB">
        <authorList>
            <consortium name="EnsemblMetazoa"/>
        </authorList>
    </citation>
    <scope>IDENTIFICATION</scope>
    <source>
        <strain evidence="6">BB02</strain>
    </source>
</reference>
<feature type="compositionally biased region" description="Basic and acidic residues" evidence="4">
    <location>
        <begin position="236"/>
        <end position="322"/>
    </location>
</feature>
<dbReference type="Gene3D" id="1.10.10.10">
    <property type="entry name" value="Winged helix-like DNA-binding domain superfamily/Winged helix DNA-binding domain"/>
    <property type="match status" value="1"/>
</dbReference>
<dbReference type="PROSITE" id="PS00346">
    <property type="entry name" value="ETS_DOMAIN_2"/>
    <property type="match status" value="1"/>
</dbReference>
<dbReference type="RefSeq" id="XP_013075301.2">
    <property type="nucleotide sequence ID" value="XM_013219847.2"/>
</dbReference>
<dbReference type="PANTHER" id="PTHR11849:SF133">
    <property type="entry name" value="ETS DOMAIN-CONTAINING PROTEIN"/>
    <property type="match status" value="1"/>
</dbReference>
<dbReference type="VEuPathDB" id="VectorBase:BGLAX_049572"/>
<dbReference type="GO" id="GO:0043565">
    <property type="term" value="F:sequence-specific DNA binding"/>
    <property type="evidence" value="ECO:0007669"/>
    <property type="project" value="InterPro"/>
</dbReference>
<evidence type="ECO:0000313" key="6">
    <source>
        <dbReference type="EnsemblMetazoa" id="BGLB005505-PI"/>
    </source>
</evidence>
<organism evidence="6 7">
    <name type="scientific">Biomphalaria glabrata</name>
    <name type="common">Bloodfluke planorb</name>
    <name type="synonym">Freshwater snail</name>
    <dbReference type="NCBI Taxonomy" id="6526"/>
    <lineage>
        <taxon>Eukaryota</taxon>
        <taxon>Metazoa</taxon>
        <taxon>Spiralia</taxon>
        <taxon>Lophotrochozoa</taxon>
        <taxon>Mollusca</taxon>
        <taxon>Gastropoda</taxon>
        <taxon>Heterobranchia</taxon>
        <taxon>Euthyneura</taxon>
        <taxon>Panpulmonata</taxon>
        <taxon>Hygrophila</taxon>
        <taxon>Lymnaeoidea</taxon>
        <taxon>Planorbidae</taxon>
        <taxon>Biomphalaria</taxon>
    </lineage>
</organism>
<dbReference type="Proteomes" id="UP000076420">
    <property type="component" value="Unassembled WGS sequence"/>
</dbReference>
<dbReference type="PRINTS" id="PR00454">
    <property type="entry name" value="ETSDOMAIN"/>
</dbReference>
<dbReference type="VEuPathDB" id="VectorBase:BGLB005505"/>
<feature type="compositionally biased region" description="Basic and acidic residues" evidence="4">
    <location>
        <begin position="363"/>
        <end position="372"/>
    </location>
</feature>
<feature type="domain" description="ETS" evidence="5">
    <location>
        <begin position="86"/>
        <end position="166"/>
    </location>
</feature>
<evidence type="ECO:0000259" key="5">
    <source>
        <dbReference type="PROSITE" id="PS50061"/>
    </source>
</evidence>
<keyword evidence="2 3" id="KW-0238">DNA-binding</keyword>